<comment type="caution">
    <text evidence="2">The sequence shown here is derived from an EMBL/GenBank/DDBJ whole genome shotgun (WGS) entry which is preliminary data.</text>
</comment>
<name>A0A2V3VXF0_9BACI</name>
<dbReference type="PRINTS" id="PR00469">
    <property type="entry name" value="PNDRDTASEII"/>
</dbReference>
<organism evidence="2 3">
    <name type="scientific">Pseudogracilibacillus auburnensis</name>
    <dbReference type="NCBI Taxonomy" id="1494959"/>
    <lineage>
        <taxon>Bacteria</taxon>
        <taxon>Bacillati</taxon>
        <taxon>Bacillota</taxon>
        <taxon>Bacilli</taxon>
        <taxon>Bacillales</taxon>
        <taxon>Bacillaceae</taxon>
        <taxon>Pseudogracilibacillus</taxon>
    </lineage>
</organism>
<dbReference type="GO" id="GO:0004497">
    <property type="term" value="F:monooxygenase activity"/>
    <property type="evidence" value="ECO:0007669"/>
    <property type="project" value="TreeGrafter"/>
</dbReference>
<dbReference type="PANTHER" id="PTHR43539:SF78">
    <property type="entry name" value="FLAVIN-CONTAINING MONOOXYGENASE"/>
    <property type="match status" value="1"/>
</dbReference>
<keyword evidence="1" id="KW-0560">Oxidoreductase</keyword>
<dbReference type="OrthoDB" id="9778740at2"/>
<dbReference type="PRINTS" id="PR00368">
    <property type="entry name" value="FADPNR"/>
</dbReference>
<dbReference type="Gene3D" id="3.50.50.60">
    <property type="entry name" value="FAD/NAD(P)-binding domain"/>
    <property type="match status" value="1"/>
</dbReference>
<dbReference type="Pfam" id="PF13738">
    <property type="entry name" value="Pyr_redox_3"/>
    <property type="match status" value="1"/>
</dbReference>
<evidence type="ECO:0000313" key="3">
    <source>
        <dbReference type="Proteomes" id="UP000247978"/>
    </source>
</evidence>
<dbReference type="RefSeq" id="WP_110396270.1">
    <property type="nucleotide sequence ID" value="NZ_JBHUHB010000001.1"/>
</dbReference>
<reference evidence="2 3" key="1">
    <citation type="submission" date="2018-05" db="EMBL/GenBank/DDBJ databases">
        <title>Genomic Encyclopedia of Type Strains, Phase IV (KMG-IV): sequencing the most valuable type-strain genomes for metagenomic binning, comparative biology and taxonomic classification.</title>
        <authorList>
            <person name="Goeker M."/>
        </authorList>
    </citation>
    <scope>NUCLEOTIDE SEQUENCE [LARGE SCALE GENOMIC DNA]</scope>
    <source>
        <strain evidence="2 3">DSM 28556</strain>
    </source>
</reference>
<dbReference type="Proteomes" id="UP000247978">
    <property type="component" value="Unassembled WGS sequence"/>
</dbReference>
<proteinExistence type="predicted"/>
<dbReference type="SUPFAM" id="SSF51905">
    <property type="entry name" value="FAD/NAD(P)-binding domain"/>
    <property type="match status" value="2"/>
</dbReference>
<dbReference type="InterPro" id="IPR050982">
    <property type="entry name" value="Auxin_biosynth/cation_transpt"/>
</dbReference>
<evidence type="ECO:0000256" key="1">
    <source>
        <dbReference type="ARBA" id="ARBA00023002"/>
    </source>
</evidence>
<gene>
    <name evidence="2" type="ORF">DFR56_111126</name>
</gene>
<keyword evidence="3" id="KW-1185">Reference proteome</keyword>
<accession>A0A2V3VXF0</accession>
<dbReference type="EMBL" id="QJJQ01000011">
    <property type="protein sequence ID" value="PXW85358.1"/>
    <property type="molecule type" value="Genomic_DNA"/>
</dbReference>
<sequence length="345" mass="39398">MAKYYDTIIIGAGQAGLAMGYYIKKNHSTFIILEKNKRVGDSWRNRYDSLMLFTPRSYSALPGLRLQGEQSEYPTKDEVANYLEDYSNKFTIPIQFNTSVKGIQKIDETFQILTTSGGIYFSKNVIVATGPFQQPFYPDFEKHVPNNIFQIHSAHYKNPNQLSKETTVVVGGGNSGMQIATELSLDREVYLSISKKPKFFPYEMWNRSIFWWFDLLGISKATVHSKIGKFIRKNDPIIGRESKQLIDSGRIKLLTRATIWKGEKMFFEDGTFIKPKNIIWATGYYSDYKWIDIPEVFTINGNPIHTRGITTEQGLYFLGLSWQYKRSSALLNGVGGDAAFIASKL</sequence>
<dbReference type="AlphaFoldDB" id="A0A2V3VXF0"/>
<protein>
    <submittedName>
        <fullName evidence="2">Putative flavoprotein involved in K+ transport</fullName>
    </submittedName>
</protein>
<dbReference type="InterPro" id="IPR036188">
    <property type="entry name" value="FAD/NAD-bd_sf"/>
</dbReference>
<dbReference type="PANTHER" id="PTHR43539">
    <property type="entry name" value="FLAVIN-BINDING MONOOXYGENASE-LIKE PROTEIN (AFU_ORTHOLOGUE AFUA_4G09220)"/>
    <property type="match status" value="1"/>
</dbReference>
<dbReference type="GO" id="GO:0050660">
    <property type="term" value="F:flavin adenine dinucleotide binding"/>
    <property type="evidence" value="ECO:0007669"/>
    <property type="project" value="TreeGrafter"/>
</dbReference>
<evidence type="ECO:0000313" key="2">
    <source>
        <dbReference type="EMBL" id="PXW85358.1"/>
    </source>
</evidence>